<name>A0ABY8JDD2_9BRAD</name>
<gene>
    <name evidence="1" type="ORF">QA636_35030</name>
</gene>
<protein>
    <submittedName>
        <fullName evidence="1">Uncharacterized protein</fullName>
    </submittedName>
</protein>
<dbReference type="EMBL" id="CP121646">
    <property type="protein sequence ID" value="WFU62621.1"/>
    <property type="molecule type" value="Genomic_DNA"/>
</dbReference>
<evidence type="ECO:0000313" key="1">
    <source>
        <dbReference type="EMBL" id="WFU62621.1"/>
    </source>
</evidence>
<proteinExistence type="predicted"/>
<organism evidence="1 2">
    <name type="scientific">Bradyrhizobium brasilense</name>
    <dbReference type="NCBI Taxonomy" id="1419277"/>
    <lineage>
        <taxon>Bacteria</taxon>
        <taxon>Pseudomonadati</taxon>
        <taxon>Pseudomonadota</taxon>
        <taxon>Alphaproteobacteria</taxon>
        <taxon>Hyphomicrobiales</taxon>
        <taxon>Nitrobacteraceae</taxon>
        <taxon>Bradyrhizobium</taxon>
    </lineage>
</organism>
<reference evidence="1 2" key="1">
    <citation type="submission" date="2023-04" db="EMBL/GenBank/DDBJ databases">
        <title>Australian commercial rhizobial inoculants.</title>
        <authorList>
            <person name="Kohlmeier M.G."/>
            <person name="O'Hara G.W."/>
            <person name="Colombi E."/>
            <person name="Ramsay J.P."/>
            <person name="Terpolilli J."/>
        </authorList>
    </citation>
    <scope>NUCLEOTIDE SEQUENCE [LARGE SCALE GENOMIC DNA]</scope>
    <source>
        <strain evidence="1 2">CB627</strain>
    </source>
</reference>
<accession>A0ABY8JDD2</accession>
<dbReference type="Proteomes" id="UP001221546">
    <property type="component" value="Chromosome"/>
</dbReference>
<evidence type="ECO:0000313" key="2">
    <source>
        <dbReference type="Proteomes" id="UP001221546"/>
    </source>
</evidence>
<keyword evidence="2" id="KW-1185">Reference proteome</keyword>
<sequence length="81" mass="8369">MVDGEREAGADAASHSGLEDEFDDHWKELLGAAALSTLLPGGIEVNSWVGTGSTNSDLVAALAVEQEIRTCVQVSLSIEAG</sequence>